<dbReference type="AlphaFoldDB" id="A0AAV5MMM2"/>
<evidence type="ECO:0000313" key="3">
    <source>
        <dbReference type="Proteomes" id="UP001054252"/>
    </source>
</evidence>
<gene>
    <name evidence="2" type="ORF">SLEP1_g56579</name>
</gene>
<proteinExistence type="predicted"/>
<dbReference type="Proteomes" id="UP001054252">
    <property type="component" value="Unassembled WGS sequence"/>
</dbReference>
<reference evidence="2 3" key="1">
    <citation type="journal article" date="2021" name="Commun. Biol.">
        <title>The genome of Shorea leprosula (Dipterocarpaceae) highlights the ecological relevance of drought in aseasonal tropical rainforests.</title>
        <authorList>
            <person name="Ng K.K.S."/>
            <person name="Kobayashi M.J."/>
            <person name="Fawcett J.A."/>
            <person name="Hatakeyama M."/>
            <person name="Paape T."/>
            <person name="Ng C.H."/>
            <person name="Ang C.C."/>
            <person name="Tnah L.H."/>
            <person name="Lee C.T."/>
            <person name="Nishiyama T."/>
            <person name="Sese J."/>
            <person name="O'Brien M.J."/>
            <person name="Copetti D."/>
            <person name="Mohd Noor M.I."/>
            <person name="Ong R.C."/>
            <person name="Putra M."/>
            <person name="Sireger I.Z."/>
            <person name="Indrioko S."/>
            <person name="Kosugi Y."/>
            <person name="Izuno A."/>
            <person name="Isagi Y."/>
            <person name="Lee S.L."/>
            <person name="Shimizu K.K."/>
        </authorList>
    </citation>
    <scope>NUCLEOTIDE SEQUENCE [LARGE SCALE GENOMIC DNA]</scope>
    <source>
        <strain evidence="2">214</strain>
    </source>
</reference>
<feature type="region of interest" description="Disordered" evidence="1">
    <location>
        <begin position="1"/>
        <end position="27"/>
    </location>
</feature>
<protein>
    <submittedName>
        <fullName evidence="2">Uncharacterized protein</fullName>
    </submittedName>
</protein>
<name>A0AAV5MMM2_9ROSI</name>
<accession>A0AAV5MMM2</accession>
<sequence>MRHEWRGRLSPNGCRKKLRGRGERMPKCSESQIKNRVGYWVLLKGRARVERLEPKKEIEGQ</sequence>
<dbReference type="EMBL" id="BPVZ01000323">
    <property type="protein sequence ID" value="GKV49852.1"/>
    <property type="molecule type" value="Genomic_DNA"/>
</dbReference>
<evidence type="ECO:0000313" key="2">
    <source>
        <dbReference type="EMBL" id="GKV49852.1"/>
    </source>
</evidence>
<organism evidence="2 3">
    <name type="scientific">Rubroshorea leprosula</name>
    <dbReference type="NCBI Taxonomy" id="152421"/>
    <lineage>
        <taxon>Eukaryota</taxon>
        <taxon>Viridiplantae</taxon>
        <taxon>Streptophyta</taxon>
        <taxon>Embryophyta</taxon>
        <taxon>Tracheophyta</taxon>
        <taxon>Spermatophyta</taxon>
        <taxon>Magnoliopsida</taxon>
        <taxon>eudicotyledons</taxon>
        <taxon>Gunneridae</taxon>
        <taxon>Pentapetalae</taxon>
        <taxon>rosids</taxon>
        <taxon>malvids</taxon>
        <taxon>Malvales</taxon>
        <taxon>Dipterocarpaceae</taxon>
        <taxon>Rubroshorea</taxon>
    </lineage>
</organism>
<comment type="caution">
    <text evidence="2">The sequence shown here is derived from an EMBL/GenBank/DDBJ whole genome shotgun (WGS) entry which is preliminary data.</text>
</comment>
<evidence type="ECO:0000256" key="1">
    <source>
        <dbReference type="SAM" id="MobiDB-lite"/>
    </source>
</evidence>
<keyword evidence="3" id="KW-1185">Reference proteome</keyword>